<dbReference type="Gene3D" id="3.40.50.300">
    <property type="entry name" value="P-loop containing nucleotide triphosphate hydrolases"/>
    <property type="match status" value="1"/>
</dbReference>
<dbReference type="PANTHER" id="PTHR32301">
    <property type="entry name" value="COUNTIN RECEPTOR CNR3-RELATED"/>
    <property type="match status" value="1"/>
</dbReference>
<reference evidence="1" key="2">
    <citation type="submission" date="2020-09" db="EMBL/GenBank/DDBJ databases">
        <authorList>
            <person name="Sun Q."/>
            <person name="Zhou Y."/>
        </authorList>
    </citation>
    <scope>NUCLEOTIDE SEQUENCE</scope>
    <source>
        <strain evidence="1">CGMCC 1.12924</strain>
    </source>
</reference>
<evidence type="ECO:0000313" key="1">
    <source>
        <dbReference type="EMBL" id="GGD84929.1"/>
    </source>
</evidence>
<dbReference type="GO" id="GO:0008146">
    <property type="term" value="F:sulfotransferase activity"/>
    <property type="evidence" value="ECO:0007669"/>
    <property type="project" value="InterPro"/>
</dbReference>
<protein>
    <recommendedName>
        <fullName evidence="3">Sulfotransferase family protein</fullName>
    </recommendedName>
</protein>
<evidence type="ECO:0008006" key="3">
    <source>
        <dbReference type="Google" id="ProtNLM"/>
    </source>
</evidence>
<gene>
    <name evidence="1" type="ORF">GCM10011312_06220</name>
</gene>
<organism evidence="1 2">
    <name type="scientific">Planktosalinus lacus</name>
    <dbReference type="NCBI Taxonomy" id="1526573"/>
    <lineage>
        <taxon>Bacteria</taxon>
        <taxon>Pseudomonadati</taxon>
        <taxon>Bacteroidota</taxon>
        <taxon>Flavobacteriia</taxon>
        <taxon>Flavobacteriales</taxon>
        <taxon>Flavobacteriaceae</taxon>
        <taxon>Planktosalinus</taxon>
    </lineage>
</organism>
<dbReference type="InterPro" id="IPR053259">
    <property type="entry name" value="Golvesin-related_Golgi"/>
</dbReference>
<dbReference type="InterPro" id="IPR027417">
    <property type="entry name" value="P-loop_NTPase"/>
</dbReference>
<dbReference type="Proteomes" id="UP000652231">
    <property type="component" value="Unassembled WGS sequence"/>
</dbReference>
<dbReference type="Pfam" id="PF03567">
    <property type="entry name" value="Sulfotransfer_2"/>
    <property type="match status" value="1"/>
</dbReference>
<evidence type="ECO:0000313" key="2">
    <source>
        <dbReference type="Proteomes" id="UP000652231"/>
    </source>
</evidence>
<dbReference type="InterPro" id="IPR005331">
    <property type="entry name" value="Sulfotransferase"/>
</dbReference>
<dbReference type="PANTHER" id="PTHR32301:SF6">
    <property type="entry name" value="GOLVESIN-RELATED"/>
    <property type="match status" value="1"/>
</dbReference>
<accession>A0A8J2V882</accession>
<dbReference type="GO" id="GO:0016020">
    <property type="term" value="C:membrane"/>
    <property type="evidence" value="ECO:0007669"/>
    <property type="project" value="InterPro"/>
</dbReference>
<sequence>MARYNEQNIIFLHLPKNGGNTLHGILDILYSKENTFSIKVVDNTKLNISEFKELPEKERAKIKLLKGHMYFGLHKYLVGPSDYFTFLRKPEDRIVSFYHYAKSRPQHRLYNQIKDNNWSLKEFVANSIDEDVHNAQIRWISGLKGASEQKMLDKAKKNIDQHFSFVGLQEQFDISLIILSKLYGWGLPYYKYLNKGTHHNKKKSIDLETKKIITAKNYGDEQLYSYVEKLFLEYQTKIKGLSFQLKLLWLSNKLYSNPFGKIILQRVVNINSSKDT</sequence>
<keyword evidence="2" id="KW-1185">Reference proteome</keyword>
<name>A0A8J2V882_9FLAO</name>
<comment type="caution">
    <text evidence="1">The sequence shown here is derived from an EMBL/GenBank/DDBJ whole genome shotgun (WGS) entry which is preliminary data.</text>
</comment>
<dbReference type="RefSeq" id="WP_188439375.1">
    <property type="nucleotide sequence ID" value="NZ_BMGK01000002.1"/>
</dbReference>
<proteinExistence type="predicted"/>
<dbReference type="SUPFAM" id="SSF52540">
    <property type="entry name" value="P-loop containing nucleoside triphosphate hydrolases"/>
    <property type="match status" value="1"/>
</dbReference>
<dbReference type="EMBL" id="BMGK01000002">
    <property type="protein sequence ID" value="GGD84929.1"/>
    <property type="molecule type" value="Genomic_DNA"/>
</dbReference>
<reference evidence="1" key="1">
    <citation type="journal article" date="2014" name="Int. J. Syst. Evol. Microbiol.">
        <title>Complete genome sequence of Corynebacterium casei LMG S-19264T (=DSM 44701T), isolated from a smear-ripened cheese.</title>
        <authorList>
            <consortium name="US DOE Joint Genome Institute (JGI-PGF)"/>
            <person name="Walter F."/>
            <person name="Albersmeier A."/>
            <person name="Kalinowski J."/>
            <person name="Ruckert C."/>
        </authorList>
    </citation>
    <scope>NUCLEOTIDE SEQUENCE</scope>
    <source>
        <strain evidence="1">CGMCC 1.12924</strain>
    </source>
</reference>
<dbReference type="AlphaFoldDB" id="A0A8J2V882"/>